<dbReference type="OrthoDB" id="1653740at2"/>
<organism evidence="2 3">
    <name type="scientific">Massilimicrobiota timonensis</name>
    <dbReference type="NCBI Taxonomy" id="1776392"/>
    <lineage>
        <taxon>Bacteria</taxon>
        <taxon>Bacillati</taxon>
        <taxon>Bacillota</taxon>
        <taxon>Erysipelotrichia</taxon>
        <taxon>Erysipelotrichales</taxon>
        <taxon>Erysipelotrichaceae</taxon>
        <taxon>Massilimicrobiota</taxon>
    </lineage>
</organism>
<proteinExistence type="predicted"/>
<reference evidence="2 3" key="1">
    <citation type="journal article" date="2018" name="BMC Genomics">
        <title>Whole genome sequencing and function prediction of 133 gut anaerobes isolated from chicken caecum in pure cultures.</title>
        <authorList>
            <person name="Medvecky M."/>
            <person name="Cejkova D."/>
            <person name="Polansky O."/>
            <person name="Karasova D."/>
            <person name="Kubasova T."/>
            <person name="Cizek A."/>
            <person name="Rychlik I."/>
        </authorList>
    </citation>
    <scope>NUCLEOTIDE SEQUENCE [LARGE SCALE GENOMIC DNA]</scope>
    <source>
        <strain evidence="2 3">An13</strain>
    </source>
</reference>
<name>A0A1Y4STV7_9FIRM</name>
<dbReference type="RefSeq" id="WP_087359028.1">
    <property type="nucleotide sequence ID" value="NZ_NFLJ01000032.1"/>
</dbReference>
<dbReference type="Proteomes" id="UP000195305">
    <property type="component" value="Unassembled WGS sequence"/>
</dbReference>
<accession>A0A1Y4STV7</accession>
<sequence length="170" mass="19696">MKKTLLILTTLCIGYFCIAASSKNISIYTVETEAETIMDQLYENKNVETYKFIIDNAIEDGCINITYYIDNEVVKNYLNVLTFQEKTSYFFVGTTSKCLILRPDENHKSFHNGKIDVSTIDEGFVSALQNVKYIREEKTMIRTDDLIIQFENGYNNHNYRIDIKYSMGIA</sequence>
<feature type="chain" id="PRO_5038726953" evidence="1">
    <location>
        <begin position="20"/>
        <end position="170"/>
    </location>
</feature>
<keyword evidence="1" id="KW-0732">Signal</keyword>
<evidence type="ECO:0000313" key="2">
    <source>
        <dbReference type="EMBL" id="OUQ33336.1"/>
    </source>
</evidence>
<keyword evidence="3" id="KW-1185">Reference proteome</keyword>
<comment type="caution">
    <text evidence="2">The sequence shown here is derived from an EMBL/GenBank/DDBJ whole genome shotgun (WGS) entry which is preliminary data.</text>
</comment>
<dbReference type="EMBL" id="NFLJ01000032">
    <property type="protein sequence ID" value="OUQ33336.1"/>
    <property type="molecule type" value="Genomic_DNA"/>
</dbReference>
<protein>
    <submittedName>
        <fullName evidence="2">Uncharacterized protein</fullName>
    </submittedName>
</protein>
<dbReference type="AlphaFoldDB" id="A0A1Y4STV7"/>
<evidence type="ECO:0000256" key="1">
    <source>
        <dbReference type="SAM" id="SignalP"/>
    </source>
</evidence>
<evidence type="ECO:0000313" key="3">
    <source>
        <dbReference type="Proteomes" id="UP000195305"/>
    </source>
</evidence>
<gene>
    <name evidence="2" type="ORF">B5E75_10535</name>
</gene>
<feature type="signal peptide" evidence="1">
    <location>
        <begin position="1"/>
        <end position="19"/>
    </location>
</feature>